<dbReference type="RefSeq" id="WP_198569428.1">
    <property type="nucleotide sequence ID" value="NZ_CP066167.1"/>
</dbReference>
<proteinExistence type="predicted"/>
<dbReference type="InterPro" id="IPR029058">
    <property type="entry name" value="AB_hydrolase_fold"/>
</dbReference>
<accession>A0A7T4R086</accession>
<dbReference type="KEGG" id="snan:I6N98_16545"/>
<keyword evidence="1" id="KW-0378">Hydrolase</keyword>
<name>A0A7T4R086_9GAMM</name>
<dbReference type="SUPFAM" id="SSF53474">
    <property type="entry name" value="alpha/beta-Hydrolases"/>
    <property type="match status" value="1"/>
</dbReference>
<gene>
    <name evidence="1" type="ORF">I6N98_16545</name>
</gene>
<reference evidence="1 2" key="1">
    <citation type="submission" date="2020-12" db="EMBL/GenBank/DDBJ databases">
        <authorList>
            <person name="Shan Y."/>
        </authorList>
    </citation>
    <scope>NUCLEOTIDE SEQUENCE [LARGE SCALE GENOMIC DNA]</scope>
    <source>
        <strain evidence="2">csc3.9</strain>
    </source>
</reference>
<protein>
    <submittedName>
        <fullName evidence="1">Alpha/beta fold hydrolase</fullName>
    </submittedName>
</protein>
<dbReference type="GO" id="GO:0016787">
    <property type="term" value="F:hydrolase activity"/>
    <property type="evidence" value="ECO:0007669"/>
    <property type="project" value="UniProtKB-KW"/>
</dbReference>
<dbReference type="Gene3D" id="3.40.50.1820">
    <property type="entry name" value="alpha/beta hydrolase"/>
    <property type="match status" value="1"/>
</dbReference>
<organism evidence="1 2">
    <name type="scientific">Spongiibacter nanhainus</name>
    <dbReference type="NCBI Taxonomy" id="2794344"/>
    <lineage>
        <taxon>Bacteria</taxon>
        <taxon>Pseudomonadati</taxon>
        <taxon>Pseudomonadota</taxon>
        <taxon>Gammaproteobacteria</taxon>
        <taxon>Cellvibrionales</taxon>
        <taxon>Spongiibacteraceae</taxon>
        <taxon>Spongiibacter</taxon>
    </lineage>
</organism>
<dbReference type="Proteomes" id="UP000596063">
    <property type="component" value="Chromosome"/>
</dbReference>
<evidence type="ECO:0000313" key="2">
    <source>
        <dbReference type="Proteomes" id="UP000596063"/>
    </source>
</evidence>
<dbReference type="AlphaFoldDB" id="A0A7T4R086"/>
<sequence>MSEKTRSYERIPYLIFYQDKSPFKETYAGPLDFGALKSHHLKPAEPKSNNVILFMHPIGGGEYLPMVVALAKAGYPVIYCQSRYSGNDSALIMEKVAIDMGNCIRHAKEQLGYDKVILAAWSGGGSLSLFYQSQAENPTITHTPAGDRVDLTIQDLIPADGVMVLAAHVSRAHTLTEWMDASIMDESDPEQRDPELDLYNPANPNQPPYSEAFLTRYREAQVARNRRITQWVKDKLADFKAKDRPNEEFGFVVHGTMADPRWLDPSVDPNDRQANWCYLGDPQVVNNGPVGLARFCTLRSWLSQWSYDDSNADGVACAGKISVPIMVVGNSADDACTPSHTHRLYNAISHDDREMHEIQGATHYYFGQPEQLQEAVELCASWLQRKGFA</sequence>
<dbReference type="EMBL" id="CP066167">
    <property type="protein sequence ID" value="QQD17929.1"/>
    <property type="molecule type" value="Genomic_DNA"/>
</dbReference>
<keyword evidence="2" id="KW-1185">Reference proteome</keyword>
<evidence type="ECO:0000313" key="1">
    <source>
        <dbReference type="EMBL" id="QQD17929.1"/>
    </source>
</evidence>